<sequence length="549" mass="60417">MIKSLALLAAAASGGLAAVVKYDFDIGWVKAAPDGVERDVIGINGKWPLPTVEATVGDRVIVNVHNSLGNQSTGLHWHGIHQLGTSHMDGPAHGTQCPIPPGSTFTYDFIVDQAGTYWYHSHTGSQYPDGLRGPMIVRDKLLEDPYKGEYDEEYLLTVSDWYRQDVPTILRTVVFNTSNTNVAPPLPPSALINDASNAVVNTELKFVPGKKYKIRVVNMAALAGVVLFFDQHKMQVIEIDAAYVEKTEAEQIYLSPAQRYSFIIEAKDTADKNYAFSAVFDLNPNFQRPVPTIGFNLNVTGSLQYDSSAPFPAPVTTQSWKILDDFNLKPLKIDDWVDSPTDVVIPMDLNLGLDEWGVPRAFVNGKPYVHQKVPTLYTAVSAGDEAENPVIYGDVNPFIVKEGQVVEFVLNNLHRANHPFHFHGHHFQVCKRGAPNSGVSNSPVDCSESAMVRDTVIVNANSTAVIRFKADNPGVWLLHCHLEWHVPLGLTATIIEDPFAIQDTIEIPRQHIEVCKAQCMPYEGNAAGNKQNLTDLTGANHPPEDADHG</sequence>
<protein>
    <submittedName>
        <fullName evidence="11">Multicopper oxidase</fullName>
    </submittedName>
</protein>
<evidence type="ECO:0000313" key="12">
    <source>
        <dbReference type="Proteomes" id="UP001302812"/>
    </source>
</evidence>
<dbReference type="EMBL" id="MU853376">
    <property type="protein sequence ID" value="KAK4107316.1"/>
    <property type="molecule type" value="Genomic_DNA"/>
</dbReference>
<dbReference type="GO" id="GO:0004322">
    <property type="term" value="F:ferroxidase activity"/>
    <property type="evidence" value="ECO:0007669"/>
    <property type="project" value="TreeGrafter"/>
</dbReference>
<evidence type="ECO:0000256" key="3">
    <source>
        <dbReference type="ARBA" id="ARBA00022729"/>
    </source>
</evidence>
<keyword evidence="4" id="KW-0560">Oxidoreductase</keyword>
<dbReference type="InterPro" id="IPR045087">
    <property type="entry name" value="Cu-oxidase_fam"/>
</dbReference>
<feature type="signal peptide" evidence="7">
    <location>
        <begin position="1"/>
        <end position="17"/>
    </location>
</feature>
<dbReference type="AlphaFoldDB" id="A0AAN6QD01"/>
<dbReference type="InterPro" id="IPR001117">
    <property type="entry name" value="Cu-oxidase_2nd"/>
</dbReference>
<name>A0AAN6QD01_9PEZI</name>
<gene>
    <name evidence="11" type="ORF">N656DRAFT_820571</name>
</gene>
<evidence type="ECO:0000256" key="6">
    <source>
        <dbReference type="SAM" id="MobiDB-lite"/>
    </source>
</evidence>
<keyword evidence="3 7" id="KW-0732">Signal</keyword>
<comment type="caution">
    <text evidence="11">The sequence shown here is derived from an EMBL/GenBank/DDBJ whole genome shotgun (WGS) entry which is preliminary data.</text>
</comment>
<evidence type="ECO:0000256" key="1">
    <source>
        <dbReference type="ARBA" id="ARBA00010609"/>
    </source>
</evidence>
<keyword evidence="2" id="KW-0479">Metal-binding</keyword>
<dbReference type="InterPro" id="IPR011707">
    <property type="entry name" value="Cu-oxidase-like_N"/>
</dbReference>
<dbReference type="InterPro" id="IPR011706">
    <property type="entry name" value="Cu-oxidase_C"/>
</dbReference>
<comment type="similarity">
    <text evidence="1">Belongs to the multicopper oxidase family.</text>
</comment>
<dbReference type="InterPro" id="IPR008972">
    <property type="entry name" value="Cupredoxin"/>
</dbReference>
<dbReference type="GeneID" id="89942539"/>
<dbReference type="PANTHER" id="PTHR11709">
    <property type="entry name" value="MULTI-COPPER OXIDASE"/>
    <property type="match status" value="1"/>
</dbReference>
<evidence type="ECO:0000313" key="11">
    <source>
        <dbReference type="EMBL" id="KAK4107316.1"/>
    </source>
</evidence>
<feature type="domain" description="Plastocyanin-like" evidence="10">
    <location>
        <begin position="27"/>
        <end position="140"/>
    </location>
</feature>
<accession>A0AAN6QD01</accession>
<evidence type="ECO:0000256" key="4">
    <source>
        <dbReference type="ARBA" id="ARBA00023002"/>
    </source>
</evidence>
<dbReference type="PROSITE" id="PS00079">
    <property type="entry name" value="MULTICOPPER_OXIDASE1"/>
    <property type="match status" value="1"/>
</dbReference>
<keyword evidence="5" id="KW-0186">Copper</keyword>
<dbReference type="PROSITE" id="PS00080">
    <property type="entry name" value="MULTICOPPER_OXIDASE2"/>
    <property type="match status" value="1"/>
</dbReference>
<organism evidence="11 12">
    <name type="scientific">Canariomyces notabilis</name>
    <dbReference type="NCBI Taxonomy" id="2074819"/>
    <lineage>
        <taxon>Eukaryota</taxon>
        <taxon>Fungi</taxon>
        <taxon>Dikarya</taxon>
        <taxon>Ascomycota</taxon>
        <taxon>Pezizomycotina</taxon>
        <taxon>Sordariomycetes</taxon>
        <taxon>Sordariomycetidae</taxon>
        <taxon>Sordariales</taxon>
        <taxon>Chaetomiaceae</taxon>
        <taxon>Canariomyces</taxon>
    </lineage>
</organism>
<reference evidence="11" key="2">
    <citation type="submission" date="2023-05" db="EMBL/GenBank/DDBJ databases">
        <authorList>
            <consortium name="Lawrence Berkeley National Laboratory"/>
            <person name="Steindorff A."/>
            <person name="Hensen N."/>
            <person name="Bonometti L."/>
            <person name="Westerberg I."/>
            <person name="Brannstrom I.O."/>
            <person name="Guillou S."/>
            <person name="Cros-Aarteil S."/>
            <person name="Calhoun S."/>
            <person name="Haridas S."/>
            <person name="Kuo A."/>
            <person name="Mondo S."/>
            <person name="Pangilinan J."/>
            <person name="Riley R."/>
            <person name="Labutti K."/>
            <person name="Andreopoulos B."/>
            <person name="Lipzen A."/>
            <person name="Chen C."/>
            <person name="Yanf M."/>
            <person name="Daum C."/>
            <person name="Ng V."/>
            <person name="Clum A."/>
            <person name="Ohm R."/>
            <person name="Martin F."/>
            <person name="Silar P."/>
            <person name="Natvig D."/>
            <person name="Lalanne C."/>
            <person name="Gautier V."/>
            <person name="Ament-Velasquez S.L."/>
            <person name="Kruys A."/>
            <person name="Hutchinson M.I."/>
            <person name="Powell A.J."/>
            <person name="Barry K."/>
            <person name="Miller A.N."/>
            <person name="Grigoriev I.V."/>
            <person name="Debuchy R."/>
            <person name="Gladieux P."/>
            <person name="Thoren M.H."/>
            <person name="Johannesson H."/>
        </authorList>
    </citation>
    <scope>NUCLEOTIDE SEQUENCE</scope>
    <source>
        <strain evidence="11">CBS 508.74</strain>
    </source>
</reference>
<dbReference type="Gene3D" id="2.60.40.420">
    <property type="entry name" value="Cupredoxins - blue copper proteins"/>
    <property type="match status" value="3"/>
</dbReference>
<evidence type="ECO:0000256" key="5">
    <source>
        <dbReference type="ARBA" id="ARBA00023008"/>
    </source>
</evidence>
<feature type="chain" id="PRO_5042914911" evidence="7">
    <location>
        <begin position="18"/>
        <end position="549"/>
    </location>
</feature>
<dbReference type="InterPro" id="IPR033138">
    <property type="entry name" value="Cu_oxidase_CS"/>
</dbReference>
<dbReference type="InterPro" id="IPR044130">
    <property type="entry name" value="CuRO_2_Fet3-like"/>
</dbReference>
<dbReference type="CDD" id="cd13851">
    <property type="entry name" value="CuRO_1_Fet3p"/>
    <property type="match status" value="1"/>
</dbReference>
<evidence type="ECO:0000259" key="9">
    <source>
        <dbReference type="Pfam" id="PF07731"/>
    </source>
</evidence>
<keyword evidence="12" id="KW-1185">Reference proteome</keyword>
<proteinExistence type="inferred from homology"/>
<dbReference type="GO" id="GO:0005507">
    <property type="term" value="F:copper ion binding"/>
    <property type="evidence" value="ECO:0007669"/>
    <property type="project" value="InterPro"/>
</dbReference>
<evidence type="ECO:0000256" key="2">
    <source>
        <dbReference type="ARBA" id="ARBA00022723"/>
    </source>
</evidence>
<dbReference type="Pfam" id="PF07732">
    <property type="entry name" value="Cu-oxidase_3"/>
    <property type="match status" value="1"/>
</dbReference>
<feature type="region of interest" description="Disordered" evidence="6">
    <location>
        <begin position="530"/>
        <end position="549"/>
    </location>
</feature>
<dbReference type="CDD" id="cd13877">
    <property type="entry name" value="CuRO_2_Fet3p_like"/>
    <property type="match status" value="1"/>
</dbReference>
<reference evidence="11" key="1">
    <citation type="journal article" date="2023" name="Mol. Phylogenet. Evol.">
        <title>Genome-scale phylogeny and comparative genomics of the fungal order Sordariales.</title>
        <authorList>
            <person name="Hensen N."/>
            <person name="Bonometti L."/>
            <person name="Westerberg I."/>
            <person name="Brannstrom I.O."/>
            <person name="Guillou S."/>
            <person name="Cros-Aarteil S."/>
            <person name="Calhoun S."/>
            <person name="Haridas S."/>
            <person name="Kuo A."/>
            <person name="Mondo S."/>
            <person name="Pangilinan J."/>
            <person name="Riley R."/>
            <person name="LaButti K."/>
            <person name="Andreopoulos B."/>
            <person name="Lipzen A."/>
            <person name="Chen C."/>
            <person name="Yan M."/>
            <person name="Daum C."/>
            <person name="Ng V."/>
            <person name="Clum A."/>
            <person name="Steindorff A."/>
            <person name="Ohm R.A."/>
            <person name="Martin F."/>
            <person name="Silar P."/>
            <person name="Natvig D.O."/>
            <person name="Lalanne C."/>
            <person name="Gautier V."/>
            <person name="Ament-Velasquez S.L."/>
            <person name="Kruys A."/>
            <person name="Hutchinson M.I."/>
            <person name="Powell A.J."/>
            <person name="Barry K."/>
            <person name="Miller A.N."/>
            <person name="Grigoriev I.V."/>
            <person name="Debuchy R."/>
            <person name="Gladieux P."/>
            <person name="Hiltunen Thoren M."/>
            <person name="Johannesson H."/>
        </authorList>
    </citation>
    <scope>NUCLEOTIDE SEQUENCE</scope>
    <source>
        <strain evidence="11">CBS 508.74</strain>
    </source>
</reference>
<dbReference type="Proteomes" id="UP001302812">
    <property type="component" value="Unassembled WGS sequence"/>
</dbReference>
<evidence type="ECO:0000259" key="8">
    <source>
        <dbReference type="Pfam" id="PF00394"/>
    </source>
</evidence>
<feature type="domain" description="Plastocyanin-like" evidence="9">
    <location>
        <begin position="369"/>
        <end position="498"/>
    </location>
</feature>
<evidence type="ECO:0000256" key="7">
    <source>
        <dbReference type="SAM" id="SignalP"/>
    </source>
</evidence>
<dbReference type="GO" id="GO:0010106">
    <property type="term" value="P:cellular response to iron ion starvation"/>
    <property type="evidence" value="ECO:0007669"/>
    <property type="project" value="TreeGrafter"/>
</dbReference>
<dbReference type="RefSeq" id="XP_064664886.1">
    <property type="nucleotide sequence ID" value="XM_064818412.1"/>
</dbReference>
<dbReference type="GO" id="GO:0033215">
    <property type="term" value="P:reductive iron assimilation"/>
    <property type="evidence" value="ECO:0007669"/>
    <property type="project" value="TreeGrafter"/>
</dbReference>
<dbReference type="Pfam" id="PF00394">
    <property type="entry name" value="Cu-oxidase"/>
    <property type="match status" value="1"/>
</dbReference>
<feature type="domain" description="Plastocyanin-like" evidence="8">
    <location>
        <begin position="152"/>
        <end position="290"/>
    </location>
</feature>
<dbReference type="PANTHER" id="PTHR11709:SF361">
    <property type="entry name" value="IRON TRANSPORT MULTICOPPER OXIDASE FET3"/>
    <property type="match status" value="1"/>
</dbReference>
<dbReference type="InterPro" id="IPR002355">
    <property type="entry name" value="Cu_oxidase_Cu_BS"/>
</dbReference>
<dbReference type="SUPFAM" id="SSF49503">
    <property type="entry name" value="Cupredoxins"/>
    <property type="match status" value="3"/>
</dbReference>
<dbReference type="Pfam" id="PF07731">
    <property type="entry name" value="Cu-oxidase_2"/>
    <property type="match status" value="1"/>
</dbReference>
<evidence type="ECO:0000259" key="10">
    <source>
        <dbReference type="Pfam" id="PF07732"/>
    </source>
</evidence>
<dbReference type="GO" id="GO:0033573">
    <property type="term" value="C:high-affinity iron permease complex"/>
    <property type="evidence" value="ECO:0007669"/>
    <property type="project" value="TreeGrafter"/>
</dbReference>